<feature type="compositionally biased region" description="Low complexity" evidence="1">
    <location>
        <begin position="8"/>
        <end position="30"/>
    </location>
</feature>
<reference evidence="2 3" key="1">
    <citation type="journal article" date="2018" name="Mol. Biol. Evol.">
        <title>Broad Genomic Sampling Reveals a Smut Pathogenic Ancestry of the Fungal Clade Ustilaginomycotina.</title>
        <authorList>
            <person name="Kijpornyongpan T."/>
            <person name="Mondo S.J."/>
            <person name="Barry K."/>
            <person name="Sandor L."/>
            <person name="Lee J."/>
            <person name="Lipzen A."/>
            <person name="Pangilinan J."/>
            <person name="LaButti K."/>
            <person name="Hainaut M."/>
            <person name="Henrissat B."/>
            <person name="Grigoriev I.V."/>
            <person name="Spatafora J.W."/>
            <person name="Aime M.C."/>
        </authorList>
    </citation>
    <scope>NUCLEOTIDE SEQUENCE [LARGE SCALE GENOMIC DNA]</scope>
    <source>
        <strain evidence="2 3">MCA 4198</strain>
    </source>
</reference>
<name>A0A316YQ11_9BASI</name>
<organism evidence="2 3">
    <name type="scientific">Acaromyces ingoldii</name>
    <dbReference type="NCBI Taxonomy" id="215250"/>
    <lineage>
        <taxon>Eukaryota</taxon>
        <taxon>Fungi</taxon>
        <taxon>Dikarya</taxon>
        <taxon>Basidiomycota</taxon>
        <taxon>Ustilaginomycotina</taxon>
        <taxon>Exobasidiomycetes</taxon>
        <taxon>Exobasidiales</taxon>
        <taxon>Cryptobasidiaceae</taxon>
        <taxon>Acaromyces</taxon>
    </lineage>
</organism>
<evidence type="ECO:0000313" key="3">
    <source>
        <dbReference type="Proteomes" id="UP000245768"/>
    </source>
</evidence>
<dbReference type="AlphaFoldDB" id="A0A316YQ11"/>
<accession>A0A316YQ11</accession>
<dbReference type="RefSeq" id="XP_025377946.1">
    <property type="nucleotide sequence ID" value="XM_025524072.1"/>
</dbReference>
<feature type="compositionally biased region" description="Polar residues" evidence="1">
    <location>
        <begin position="211"/>
        <end position="226"/>
    </location>
</feature>
<proteinExistence type="predicted"/>
<feature type="compositionally biased region" description="Low complexity" evidence="1">
    <location>
        <begin position="558"/>
        <end position="578"/>
    </location>
</feature>
<feature type="compositionally biased region" description="Low complexity" evidence="1">
    <location>
        <begin position="398"/>
        <end position="416"/>
    </location>
</feature>
<dbReference type="Proteomes" id="UP000245768">
    <property type="component" value="Unassembled WGS sequence"/>
</dbReference>
<keyword evidence="3" id="KW-1185">Reference proteome</keyword>
<feature type="compositionally biased region" description="Basic and acidic residues" evidence="1">
    <location>
        <begin position="234"/>
        <end position="245"/>
    </location>
</feature>
<feature type="compositionally biased region" description="Basic and acidic residues" evidence="1">
    <location>
        <begin position="660"/>
        <end position="670"/>
    </location>
</feature>
<dbReference type="GeneID" id="37045988"/>
<feature type="compositionally biased region" description="Gly residues" evidence="1">
    <location>
        <begin position="302"/>
        <end position="324"/>
    </location>
</feature>
<evidence type="ECO:0000256" key="1">
    <source>
        <dbReference type="SAM" id="MobiDB-lite"/>
    </source>
</evidence>
<feature type="compositionally biased region" description="Low complexity" evidence="1">
    <location>
        <begin position="52"/>
        <end position="75"/>
    </location>
</feature>
<feature type="compositionally biased region" description="Basic and acidic residues" evidence="1">
    <location>
        <begin position="438"/>
        <end position="455"/>
    </location>
</feature>
<feature type="compositionally biased region" description="Polar residues" evidence="1">
    <location>
        <begin position="140"/>
        <end position="160"/>
    </location>
</feature>
<protein>
    <submittedName>
        <fullName evidence="2">Uncharacterized protein</fullName>
    </submittedName>
</protein>
<feature type="compositionally biased region" description="Polar residues" evidence="1">
    <location>
        <begin position="31"/>
        <end position="43"/>
    </location>
</feature>
<feature type="region of interest" description="Disordered" evidence="1">
    <location>
        <begin position="362"/>
        <end position="465"/>
    </location>
</feature>
<feature type="compositionally biased region" description="Polar residues" evidence="1">
    <location>
        <begin position="191"/>
        <end position="204"/>
    </location>
</feature>
<evidence type="ECO:0000313" key="2">
    <source>
        <dbReference type="EMBL" id="PWN90748.1"/>
    </source>
</evidence>
<feature type="compositionally biased region" description="Polar residues" evidence="1">
    <location>
        <begin position="100"/>
        <end position="109"/>
    </location>
</feature>
<feature type="region of interest" description="Disordered" evidence="1">
    <location>
        <begin position="635"/>
        <end position="670"/>
    </location>
</feature>
<dbReference type="InParanoid" id="A0A316YQ11"/>
<dbReference type="EMBL" id="KZ819636">
    <property type="protein sequence ID" value="PWN90748.1"/>
    <property type="molecule type" value="Genomic_DNA"/>
</dbReference>
<gene>
    <name evidence="2" type="ORF">FA10DRAFT_286427</name>
</gene>
<feature type="compositionally biased region" description="Basic and acidic residues" evidence="1">
    <location>
        <begin position="548"/>
        <end position="557"/>
    </location>
</feature>
<feature type="region of interest" description="Disordered" evidence="1">
    <location>
        <begin position="486"/>
        <end position="587"/>
    </location>
</feature>
<sequence>MTPEETARGSQSPRPAAASSATAAGARGTGKSQNPPTSATFSFRQPFDRRSTSSSARPRASMQPASTTTSPAASPMRAHRSKVPLSTSMSMSMSMSMSTRSKTQVATTTSSLGKRRESSSSSPYEHTPSEECDEFGLLARQSSAGIPQEAASQPSRTSRGSRGPASPLPGHAKMSRSETVGHTQALLAPPTGTSTRLPISNSLRATIARPRTTSLLSNPSKRVSPSQQQQQQASRDDHTEGDPLTKRRATAQASKEPPSSFKMHRAPRLSMPASSTVQRGARTGPATPSSASSSASRRDVTPGGGGGGGGGGGSRGGGQAGAGGSSVKDRAKAWETGGAVGRSRSMMPSVASTPVLFEKMKEAAATVPEESPLIRGPSIAHASVNRIKSQKQRGAMPSQSSSSSSSSSSATSTSSSNRRMPALPTPEARQRGMRRISHLLEQKQKETEAEKEEGHGNSSVDDAEAALQRDYVAMANKANLGAAEMKAMVTQGEHSPEEEEEEAAKWRGWRDQSGSVRDRRRHSLPSTPARSERDDDDDEPSFSMSPSEEARQRKKESSSSPPSLPPSQQQQQQQQEPQQRNRMKESVGLDVTLAKLTLERSAGLASVEDESLLLEGEEDDEGLMKVDELDWHDAKETRRVEEREKKTKRGEDLTGQGKVPKVDEKQKGLREENERLVEEVRRLRQHTEAVERERDAAQRDASSLNTLRGQLEAGDQALSEERAKSVAYRAEVDRKKVQQVEASQLTERRLQEALVCRATMAWGLASSAARAEVEALSGERDMCTFLLAQLTVWQRAVLAEIS</sequence>
<feature type="compositionally biased region" description="Basic and acidic residues" evidence="1">
    <location>
        <begin position="635"/>
        <end position="652"/>
    </location>
</feature>
<feature type="compositionally biased region" description="Low complexity" evidence="1">
    <location>
        <begin position="86"/>
        <end position="99"/>
    </location>
</feature>
<feature type="region of interest" description="Disordered" evidence="1">
    <location>
        <begin position="1"/>
        <end position="349"/>
    </location>
</feature>